<proteinExistence type="predicted"/>
<keyword evidence="3" id="KW-0479">Metal-binding</keyword>
<dbReference type="InterPro" id="IPR010377">
    <property type="entry name" value="YabA"/>
</dbReference>
<organism evidence="7 8">
    <name type="scientific">Secundilactobacillus similis DSM 23365 = JCM 2765</name>
    <dbReference type="NCBI Taxonomy" id="1423804"/>
    <lineage>
        <taxon>Bacteria</taxon>
        <taxon>Bacillati</taxon>
        <taxon>Bacillota</taxon>
        <taxon>Bacilli</taxon>
        <taxon>Lactobacillales</taxon>
        <taxon>Lactobacillaceae</taxon>
        <taxon>Secundilactobacillus</taxon>
    </lineage>
</organism>
<dbReference type="Proteomes" id="UP000051442">
    <property type="component" value="Unassembled WGS sequence"/>
</dbReference>
<dbReference type="STRING" id="1423804.FD14_GL002676"/>
<dbReference type="PIRSF" id="PIRSF021439">
    <property type="entry name" value="DUF972"/>
    <property type="match status" value="1"/>
</dbReference>
<accession>A0A0R2ET99</accession>
<evidence type="ECO:0008006" key="9">
    <source>
        <dbReference type="Google" id="ProtNLM"/>
    </source>
</evidence>
<evidence type="ECO:0000256" key="1">
    <source>
        <dbReference type="ARBA" id="ARBA00022490"/>
    </source>
</evidence>
<evidence type="ECO:0000256" key="2">
    <source>
        <dbReference type="ARBA" id="ARBA00022705"/>
    </source>
</evidence>
<evidence type="ECO:0000313" key="8">
    <source>
        <dbReference type="Proteomes" id="UP000051442"/>
    </source>
</evidence>
<dbReference type="EMBL" id="AYZM01000175">
    <property type="protein sequence ID" value="KRN16885.1"/>
    <property type="molecule type" value="Genomic_DNA"/>
</dbReference>
<dbReference type="PATRIC" id="fig|1423804.4.peg.2889"/>
<name>A0A0R2ET99_9LACO</name>
<evidence type="ECO:0000256" key="4">
    <source>
        <dbReference type="ARBA" id="ARBA00022833"/>
    </source>
</evidence>
<protein>
    <recommendedName>
        <fullName evidence="9">Initiation-control protein YabA</fullName>
    </recommendedName>
</protein>
<comment type="caution">
    <text evidence="7">The sequence shown here is derived from an EMBL/GenBank/DDBJ whole genome shotgun (WGS) entry which is preliminary data.</text>
</comment>
<keyword evidence="6" id="KW-0175">Coiled coil</keyword>
<feature type="coiled-coil region" evidence="6">
    <location>
        <begin position="10"/>
        <end position="58"/>
    </location>
</feature>
<dbReference type="RefSeq" id="WP_082405121.1">
    <property type="nucleotide sequence ID" value="NZ_AYZM01000175.1"/>
</dbReference>
<reference evidence="7 8" key="1">
    <citation type="journal article" date="2015" name="Genome Announc.">
        <title>Expanding the biotechnology potential of lactobacilli through comparative genomics of 213 strains and associated genera.</title>
        <authorList>
            <person name="Sun Z."/>
            <person name="Harris H.M."/>
            <person name="McCann A."/>
            <person name="Guo C."/>
            <person name="Argimon S."/>
            <person name="Zhang W."/>
            <person name="Yang X."/>
            <person name="Jeffery I.B."/>
            <person name="Cooney J.C."/>
            <person name="Kagawa T.F."/>
            <person name="Liu W."/>
            <person name="Song Y."/>
            <person name="Salvetti E."/>
            <person name="Wrobel A."/>
            <person name="Rasinkangas P."/>
            <person name="Parkhill J."/>
            <person name="Rea M.C."/>
            <person name="O'Sullivan O."/>
            <person name="Ritari J."/>
            <person name="Douillard F.P."/>
            <person name="Paul Ross R."/>
            <person name="Yang R."/>
            <person name="Briner A.E."/>
            <person name="Felis G.E."/>
            <person name="de Vos W.M."/>
            <person name="Barrangou R."/>
            <person name="Klaenhammer T.R."/>
            <person name="Caufield P.W."/>
            <person name="Cui Y."/>
            <person name="Zhang H."/>
            <person name="O'Toole P.W."/>
        </authorList>
    </citation>
    <scope>NUCLEOTIDE SEQUENCE [LARGE SCALE GENOMIC DNA]</scope>
    <source>
        <strain evidence="7 8">DSM 23365</strain>
    </source>
</reference>
<sequence>MKKPDVYEDLKALQLNMDQLITQFEQVQEEVTATLEQNAELTIENQHLRELVKREHDQAITPGNQEPQLSKGLQNLVMLYDQGFHICNDFYGERRKDEEECAFCLSVLYGKR</sequence>
<keyword evidence="8" id="KW-1185">Reference proteome</keyword>
<dbReference type="GO" id="GO:0046872">
    <property type="term" value="F:metal ion binding"/>
    <property type="evidence" value="ECO:0007669"/>
    <property type="project" value="UniProtKB-KW"/>
</dbReference>
<evidence type="ECO:0000256" key="5">
    <source>
        <dbReference type="ARBA" id="ARBA00022880"/>
    </source>
</evidence>
<dbReference type="Pfam" id="PF06156">
    <property type="entry name" value="YabA"/>
    <property type="match status" value="1"/>
</dbReference>
<gene>
    <name evidence="7" type="ORF">FD14_GL002676</name>
</gene>
<dbReference type="GO" id="GO:0006260">
    <property type="term" value="P:DNA replication"/>
    <property type="evidence" value="ECO:0007669"/>
    <property type="project" value="UniProtKB-KW"/>
</dbReference>
<dbReference type="GO" id="GO:0008156">
    <property type="term" value="P:negative regulation of DNA replication"/>
    <property type="evidence" value="ECO:0007669"/>
    <property type="project" value="UniProtKB-KW"/>
</dbReference>
<dbReference type="AlphaFoldDB" id="A0A0R2ET99"/>
<evidence type="ECO:0000256" key="3">
    <source>
        <dbReference type="ARBA" id="ARBA00022723"/>
    </source>
</evidence>
<keyword evidence="5" id="KW-0236">DNA replication inhibitor</keyword>
<keyword evidence="1" id="KW-0963">Cytoplasm</keyword>
<keyword evidence="2" id="KW-0235">DNA replication</keyword>
<evidence type="ECO:0000313" key="7">
    <source>
        <dbReference type="EMBL" id="KRN16885.1"/>
    </source>
</evidence>
<evidence type="ECO:0000256" key="6">
    <source>
        <dbReference type="SAM" id="Coils"/>
    </source>
</evidence>
<keyword evidence="4" id="KW-0862">Zinc</keyword>